<keyword evidence="2" id="KW-1185">Reference proteome</keyword>
<accession>A0A9E6R798</accession>
<sequence>MTKKRMTIEQALGWAYRQELPKAHTIGGGEAALASSWGAVSAFGALLASVDAQPPVNGFGCVIDMRAWDAPHPDAVRIGEAVERLDAFEVALPAGWDPLGDFGGTGDGLDGLGELGREAVRRGLAAICAEETDAETGEVRLVPRTRLSRLVAVRASLGGAPDWRGEKPAARLVSGPKGRALWFRRMSVAVASPVPSAAAWEVEADGWDEKRRRPFPGAYQKWRLDPDPAGLVAARGEYELWRAGLDMVLETVREGGGLDSVELCESGAPLRPWETGEAAVPRVLRAIRSPEPEPVSGRRKRRARGS</sequence>
<organism evidence="1 2">
    <name type="scientific">Chenggangzhangella methanolivorans</name>
    <dbReference type="NCBI Taxonomy" id="1437009"/>
    <lineage>
        <taxon>Bacteria</taxon>
        <taxon>Pseudomonadati</taxon>
        <taxon>Pseudomonadota</taxon>
        <taxon>Alphaproteobacteria</taxon>
        <taxon>Hyphomicrobiales</taxon>
        <taxon>Methylopilaceae</taxon>
        <taxon>Chenggangzhangella</taxon>
    </lineage>
</organism>
<reference evidence="1" key="1">
    <citation type="submission" date="2021-08" db="EMBL/GenBank/DDBJ databases">
        <authorList>
            <person name="Zhang H."/>
            <person name="Xu M."/>
            <person name="Yu Z."/>
            <person name="Yang L."/>
            <person name="Cai Y."/>
        </authorList>
    </citation>
    <scope>NUCLEOTIDE SEQUENCE</scope>
    <source>
        <strain evidence="1">CHL1</strain>
    </source>
</reference>
<proteinExistence type="predicted"/>
<evidence type="ECO:0000313" key="1">
    <source>
        <dbReference type="EMBL" id="QZN99530.1"/>
    </source>
</evidence>
<dbReference type="AlphaFoldDB" id="A0A9E6R798"/>
<dbReference type="KEGG" id="cmet:K6K41_22930"/>
<protein>
    <submittedName>
        <fullName evidence="1">Uncharacterized protein</fullName>
    </submittedName>
</protein>
<dbReference type="EMBL" id="CP081869">
    <property type="protein sequence ID" value="QZN99530.1"/>
    <property type="molecule type" value="Genomic_DNA"/>
</dbReference>
<name>A0A9E6R798_9HYPH</name>
<dbReference type="RefSeq" id="WP_261402613.1">
    <property type="nucleotide sequence ID" value="NZ_CP081869.1"/>
</dbReference>
<evidence type="ECO:0000313" key="2">
    <source>
        <dbReference type="Proteomes" id="UP000825701"/>
    </source>
</evidence>
<dbReference type="Proteomes" id="UP000825701">
    <property type="component" value="Chromosome"/>
</dbReference>
<gene>
    <name evidence="1" type="ORF">K6K41_22930</name>
</gene>